<sequence>MMDFGQGWGMMNNWYGGMFMWIIFLAIVGLVVYLVLRNEKKSTSGSSFNETPLDILKKRYASGEITKDEFERMKKDLA</sequence>
<dbReference type="AlphaFoldDB" id="A0A523UMR7"/>
<gene>
    <name evidence="3" type="ORF">E3J62_12075</name>
</gene>
<name>A0A523UMR7_UNCT6</name>
<reference evidence="3 4" key="1">
    <citation type="submission" date="2019-03" db="EMBL/GenBank/DDBJ databases">
        <title>Metabolic potential of uncultured bacteria and archaea associated with petroleum seepage in deep-sea sediments.</title>
        <authorList>
            <person name="Dong X."/>
            <person name="Hubert C."/>
        </authorList>
    </citation>
    <scope>NUCLEOTIDE SEQUENCE [LARGE SCALE GENOMIC DNA]</scope>
    <source>
        <strain evidence="3">E44_bin18</strain>
    </source>
</reference>
<feature type="domain" description="SHOCT" evidence="2">
    <location>
        <begin position="51"/>
        <end position="77"/>
    </location>
</feature>
<keyword evidence="1" id="KW-1133">Transmembrane helix</keyword>
<evidence type="ECO:0000313" key="4">
    <source>
        <dbReference type="Proteomes" id="UP000315525"/>
    </source>
</evidence>
<dbReference type="Pfam" id="PF09851">
    <property type="entry name" value="SHOCT"/>
    <property type="match status" value="1"/>
</dbReference>
<keyword evidence="1" id="KW-0812">Transmembrane</keyword>
<feature type="transmembrane region" description="Helical" evidence="1">
    <location>
        <begin position="14"/>
        <end position="36"/>
    </location>
</feature>
<evidence type="ECO:0000256" key="1">
    <source>
        <dbReference type="SAM" id="Phobius"/>
    </source>
</evidence>
<keyword evidence="1" id="KW-0472">Membrane</keyword>
<organism evidence="3 4">
    <name type="scientific">candidate division TA06 bacterium</name>
    <dbReference type="NCBI Taxonomy" id="2250710"/>
    <lineage>
        <taxon>Bacteria</taxon>
        <taxon>Bacteria division TA06</taxon>
    </lineage>
</organism>
<dbReference type="InterPro" id="IPR018649">
    <property type="entry name" value="SHOCT"/>
</dbReference>
<evidence type="ECO:0000259" key="2">
    <source>
        <dbReference type="Pfam" id="PF09851"/>
    </source>
</evidence>
<accession>A0A523UMR7</accession>
<protein>
    <submittedName>
        <fullName evidence="3">SHOCT domain-containing protein</fullName>
    </submittedName>
</protein>
<evidence type="ECO:0000313" key="3">
    <source>
        <dbReference type="EMBL" id="TET43842.1"/>
    </source>
</evidence>
<comment type="caution">
    <text evidence="3">The sequence shown here is derived from an EMBL/GenBank/DDBJ whole genome shotgun (WGS) entry which is preliminary data.</text>
</comment>
<dbReference type="Proteomes" id="UP000315525">
    <property type="component" value="Unassembled WGS sequence"/>
</dbReference>
<dbReference type="EMBL" id="SOJN01000145">
    <property type="protein sequence ID" value="TET43842.1"/>
    <property type="molecule type" value="Genomic_DNA"/>
</dbReference>
<proteinExistence type="predicted"/>